<sequence length="147" mass="15609">MNSLITYGKLLLTYVGKPYTLQVAGNSGTTRDKVHHAQPYGLSAHAQSGAEAVTLQMAGDAASSIVICIADRRYVMELAAGEVALHDDQGQHVHLTREGIMITSDKLVTFDTPLVKCTGDVEISGISFLQHTHPGILPGASSTQPPQ</sequence>
<evidence type="ECO:0000313" key="3">
    <source>
        <dbReference type="Proteomes" id="UP000192491"/>
    </source>
</evidence>
<accession>A0A1Y1QPN0</accession>
<dbReference type="Proteomes" id="UP000192491">
    <property type="component" value="Unassembled WGS sequence"/>
</dbReference>
<evidence type="ECO:0000313" key="2">
    <source>
        <dbReference type="EMBL" id="OQX10872.1"/>
    </source>
</evidence>
<dbReference type="EMBL" id="MTEJ01000102">
    <property type="protein sequence ID" value="OQX10872.1"/>
    <property type="molecule type" value="Genomic_DNA"/>
</dbReference>
<dbReference type="Pfam" id="PF06890">
    <property type="entry name" value="Phage_Mu_Gp45"/>
    <property type="match status" value="1"/>
</dbReference>
<proteinExistence type="predicted"/>
<feature type="domain" description="Bacteriophage Mu Gp45 N-terminal" evidence="1">
    <location>
        <begin position="20"/>
        <end position="73"/>
    </location>
</feature>
<comment type="caution">
    <text evidence="2">The sequence shown here is derived from an EMBL/GenBank/DDBJ whole genome shotgun (WGS) entry which is preliminary data.</text>
</comment>
<protein>
    <recommendedName>
        <fullName evidence="1">Bacteriophage Mu Gp45 N-terminal domain-containing protein</fullName>
    </recommendedName>
</protein>
<dbReference type="AlphaFoldDB" id="A0A1Y1QPN0"/>
<reference evidence="2 3" key="1">
    <citation type="submission" date="2017-01" db="EMBL/GenBank/DDBJ databases">
        <title>Novel large sulfur bacteria in the metagenomes of groundwater-fed chemosynthetic microbial mats in the Lake Huron basin.</title>
        <authorList>
            <person name="Sharrar A.M."/>
            <person name="Flood B.E."/>
            <person name="Bailey J.V."/>
            <person name="Jones D.S."/>
            <person name="Biddanda B."/>
            <person name="Ruberg S.A."/>
            <person name="Marcus D.N."/>
            <person name="Dick G.J."/>
        </authorList>
    </citation>
    <scope>NUCLEOTIDE SEQUENCE [LARGE SCALE GENOMIC DNA]</scope>
    <source>
        <strain evidence="2">A8</strain>
    </source>
</reference>
<organism evidence="2 3">
    <name type="scientific">Thiothrix lacustris</name>
    <dbReference type="NCBI Taxonomy" id="525917"/>
    <lineage>
        <taxon>Bacteria</taxon>
        <taxon>Pseudomonadati</taxon>
        <taxon>Pseudomonadota</taxon>
        <taxon>Gammaproteobacteria</taxon>
        <taxon>Thiotrichales</taxon>
        <taxon>Thiotrichaceae</taxon>
        <taxon>Thiothrix</taxon>
    </lineage>
</organism>
<evidence type="ECO:0000259" key="1">
    <source>
        <dbReference type="Pfam" id="PF06890"/>
    </source>
</evidence>
<dbReference type="InterPro" id="IPR053861">
    <property type="entry name" value="Phage_Mu_Gp45_N"/>
</dbReference>
<gene>
    <name evidence="2" type="ORF">BWK73_19130</name>
</gene>
<name>A0A1Y1QPN0_9GAMM</name>